<dbReference type="AlphaFoldDB" id="A0A382YEJ9"/>
<reference evidence="1" key="1">
    <citation type="submission" date="2018-05" db="EMBL/GenBank/DDBJ databases">
        <authorList>
            <person name="Lanie J.A."/>
            <person name="Ng W.-L."/>
            <person name="Kazmierczak K.M."/>
            <person name="Andrzejewski T.M."/>
            <person name="Davidsen T.M."/>
            <person name="Wayne K.J."/>
            <person name="Tettelin H."/>
            <person name="Glass J.I."/>
            <person name="Rusch D."/>
            <person name="Podicherti R."/>
            <person name="Tsui H.-C.T."/>
            <person name="Winkler M.E."/>
        </authorList>
    </citation>
    <scope>NUCLEOTIDE SEQUENCE</scope>
</reference>
<protein>
    <submittedName>
        <fullName evidence="1">Uncharacterized protein</fullName>
    </submittedName>
</protein>
<dbReference type="EMBL" id="UINC01175171">
    <property type="protein sequence ID" value="SVD81654.1"/>
    <property type="molecule type" value="Genomic_DNA"/>
</dbReference>
<sequence length="40" mass="4272">VSVFHSSLVRFFAVRRKSGTAEGILRMIFSTSSPISSAAA</sequence>
<feature type="non-terminal residue" evidence="1">
    <location>
        <position position="1"/>
    </location>
</feature>
<organism evidence="1">
    <name type="scientific">marine metagenome</name>
    <dbReference type="NCBI Taxonomy" id="408172"/>
    <lineage>
        <taxon>unclassified sequences</taxon>
        <taxon>metagenomes</taxon>
        <taxon>ecological metagenomes</taxon>
    </lineage>
</organism>
<name>A0A382YEJ9_9ZZZZ</name>
<proteinExistence type="predicted"/>
<evidence type="ECO:0000313" key="1">
    <source>
        <dbReference type="EMBL" id="SVD81654.1"/>
    </source>
</evidence>
<feature type="non-terminal residue" evidence="1">
    <location>
        <position position="40"/>
    </location>
</feature>
<accession>A0A382YEJ9</accession>
<gene>
    <name evidence="1" type="ORF">METZ01_LOCUS434508</name>
</gene>